<feature type="non-terminal residue" evidence="2">
    <location>
        <position position="1"/>
    </location>
</feature>
<reference evidence="2" key="1">
    <citation type="submission" date="2018-05" db="EMBL/GenBank/DDBJ databases">
        <title>Draft genome of Mucuna pruriens seed.</title>
        <authorList>
            <person name="Nnadi N.E."/>
            <person name="Vos R."/>
            <person name="Hasami M.H."/>
            <person name="Devisetty U.K."/>
            <person name="Aguiy J.C."/>
        </authorList>
    </citation>
    <scope>NUCLEOTIDE SEQUENCE [LARGE SCALE GENOMIC DNA]</scope>
    <source>
        <strain evidence="2">JCA_2017</strain>
    </source>
</reference>
<dbReference type="STRING" id="157652.A0A371G349"/>
<dbReference type="OrthoDB" id="1935586at2759"/>
<dbReference type="GO" id="GO:0015074">
    <property type="term" value="P:DNA integration"/>
    <property type="evidence" value="ECO:0007669"/>
    <property type="project" value="InterPro"/>
</dbReference>
<feature type="domain" description="Integrase catalytic" evidence="1">
    <location>
        <begin position="1"/>
        <end position="85"/>
    </location>
</feature>
<dbReference type="EMBL" id="QJKJ01006903">
    <property type="protein sequence ID" value="RDX84958.1"/>
    <property type="molecule type" value="Genomic_DNA"/>
</dbReference>
<organism evidence="2 3">
    <name type="scientific">Mucuna pruriens</name>
    <name type="common">Velvet bean</name>
    <name type="synonym">Dolichos pruriens</name>
    <dbReference type="NCBI Taxonomy" id="157652"/>
    <lineage>
        <taxon>Eukaryota</taxon>
        <taxon>Viridiplantae</taxon>
        <taxon>Streptophyta</taxon>
        <taxon>Embryophyta</taxon>
        <taxon>Tracheophyta</taxon>
        <taxon>Spermatophyta</taxon>
        <taxon>Magnoliopsida</taxon>
        <taxon>eudicotyledons</taxon>
        <taxon>Gunneridae</taxon>
        <taxon>Pentapetalae</taxon>
        <taxon>rosids</taxon>
        <taxon>fabids</taxon>
        <taxon>Fabales</taxon>
        <taxon>Fabaceae</taxon>
        <taxon>Papilionoideae</taxon>
        <taxon>50 kb inversion clade</taxon>
        <taxon>NPAAA clade</taxon>
        <taxon>indigoferoid/millettioid clade</taxon>
        <taxon>Phaseoleae</taxon>
        <taxon>Mucuna</taxon>
    </lineage>
</organism>
<evidence type="ECO:0000313" key="2">
    <source>
        <dbReference type="EMBL" id="RDX84958.1"/>
    </source>
</evidence>
<dbReference type="AlphaFoldDB" id="A0A371G349"/>
<dbReference type="PANTHER" id="PTHR35046:SF9">
    <property type="entry name" value="RNA-DIRECTED DNA POLYMERASE"/>
    <property type="match status" value="1"/>
</dbReference>
<dbReference type="SUPFAM" id="SSF53098">
    <property type="entry name" value="Ribonuclease H-like"/>
    <property type="match status" value="1"/>
</dbReference>
<name>A0A371G349_MUCPR</name>
<keyword evidence="3" id="KW-1185">Reference proteome</keyword>
<accession>A0A371G349</accession>
<proteinExistence type="predicted"/>
<dbReference type="InterPro" id="IPR012337">
    <property type="entry name" value="RNaseH-like_sf"/>
</dbReference>
<evidence type="ECO:0000259" key="1">
    <source>
        <dbReference type="PROSITE" id="PS50994"/>
    </source>
</evidence>
<comment type="caution">
    <text evidence="2">The sequence shown here is derived from an EMBL/GenBank/DDBJ whole genome shotgun (WGS) entry which is preliminary data.</text>
</comment>
<protein>
    <recommendedName>
        <fullName evidence="1">Integrase catalytic domain-containing protein</fullName>
    </recommendedName>
</protein>
<dbReference type="InterPro" id="IPR036397">
    <property type="entry name" value="RNaseH_sf"/>
</dbReference>
<dbReference type="InterPro" id="IPR001584">
    <property type="entry name" value="Integrase_cat-core"/>
</dbReference>
<dbReference type="PANTHER" id="PTHR35046">
    <property type="entry name" value="ZINC KNUCKLE (CCHC-TYPE) FAMILY PROTEIN"/>
    <property type="match status" value="1"/>
</dbReference>
<dbReference type="InterPro" id="IPR056924">
    <property type="entry name" value="SH3_Tf2-1"/>
</dbReference>
<gene>
    <name evidence="2" type="ORF">CR513_33920</name>
</gene>
<dbReference type="PROSITE" id="PS50994">
    <property type="entry name" value="INTEGRASE"/>
    <property type="match status" value="1"/>
</dbReference>
<sequence length="158" mass="18774">MVFLRLHGIPKTIFLDRYFKFLSHFWRTIWSKLGIKLLFSTTFYPQTNGQIEVVNRTLVQLLRFFVGKSLKSWEKLLPHIEFSYNKDGLSKAQFVMRLHEKACAHMKKKGEGKLFEKGDIVWVHLWKDRFPTLRKSKLLPRGDGPFKVLRKINDNAYC</sequence>
<evidence type="ECO:0000313" key="3">
    <source>
        <dbReference type="Proteomes" id="UP000257109"/>
    </source>
</evidence>
<dbReference type="Gene3D" id="3.30.420.10">
    <property type="entry name" value="Ribonuclease H-like superfamily/Ribonuclease H"/>
    <property type="match status" value="1"/>
</dbReference>
<dbReference type="Proteomes" id="UP000257109">
    <property type="component" value="Unassembled WGS sequence"/>
</dbReference>
<dbReference type="Pfam" id="PF24626">
    <property type="entry name" value="SH3_Tf2-1"/>
    <property type="match status" value="1"/>
</dbReference>
<dbReference type="GO" id="GO:0003676">
    <property type="term" value="F:nucleic acid binding"/>
    <property type="evidence" value="ECO:0007669"/>
    <property type="project" value="InterPro"/>
</dbReference>